<reference evidence="1" key="1">
    <citation type="submission" date="2022-10" db="EMBL/GenBank/DDBJ databases">
        <authorList>
            <person name="Chen Y."/>
            <person name="Dougan E. K."/>
            <person name="Chan C."/>
            <person name="Rhodes N."/>
            <person name="Thang M."/>
        </authorList>
    </citation>
    <scope>NUCLEOTIDE SEQUENCE</scope>
</reference>
<evidence type="ECO:0000313" key="1">
    <source>
        <dbReference type="EMBL" id="CAI3989321.1"/>
    </source>
</evidence>
<dbReference type="Proteomes" id="UP001152797">
    <property type="component" value="Unassembled WGS sequence"/>
</dbReference>
<accession>A0A9P1CFI6</accession>
<evidence type="ECO:0000313" key="2">
    <source>
        <dbReference type="EMBL" id="CAL4776633.1"/>
    </source>
</evidence>
<evidence type="ECO:0000313" key="3">
    <source>
        <dbReference type="Proteomes" id="UP001152797"/>
    </source>
</evidence>
<sequence>MTQGRRPERALCVRVLNRVARKCGLQPVADNAARAKVESLAADVLARDLLPADVEAVNNSMQKYQATFEAAVPNPEGPPQPVASPTTYKFQAVQLTYNSSAAAFVSQDLVELEALFERFKVSLASLRASLSVIGVSATMERASPERVHLHAYLHLSKPFHRRGADALDMFKFEGSSPHVEQNRASGKAYIGAVRFNFSDWPPFQAYGVEGWWLDNLLKAGKLERHVYLRLAAQVTVGCQKRLADCRAAERFEHDLRVQEAVEAVDAATGELQQAILPMKTFDVVEEFIACHDGAARFRRPILAIVGGTRLGKSMLAVDILKRIAGCLNLPSFLEITVEDSEQMDLADFDRGQHAGVILDGVGDAYFLKRNREVLQGRPKIVKGARSATNVYSYKYSFCSRAVVATFDLGASNLTALKSDHWLQNRNNVQLLWLEAPVYRQPSLPTPAADVWNGSEDGRRKRRWIGSPARVLDFGAS</sequence>
<gene>
    <name evidence="1" type="ORF">C1SCF055_LOCUS16406</name>
</gene>
<organism evidence="1">
    <name type="scientific">Cladocopium goreaui</name>
    <dbReference type="NCBI Taxonomy" id="2562237"/>
    <lineage>
        <taxon>Eukaryota</taxon>
        <taxon>Sar</taxon>
        <taxon>Alveolata</taxon>
        <taxon>Dinophyceae</taxon>
        <taxon>Suessiales</taxon>
        <taxon>Symbiodiniaceae</taxon>
        <taxon>Cladocopium</taxon>
    </lineage>
</organism>
<reference evidence="2 3" key="2">
    <citation type="submission" date="2024-05" db="EMBL/GenBank/DDBJ databases">
        <authorList>
            <person name="Chen Y."/>
            <person name="Shah S."/>
            <person name="Dougan E. K."/>
            <person name="Thang M."/>
            <person name="Chan C."/>
        </authorList>
    </citation>
    <scope>NUCLEOTIDE SEQUENCE [LARGE SCALE GENOMIC DNA]</scope>
</reference>
<name>A0A9P1CFI6_9DINO</name>
<comment type="caution">
    <text evidence="1">The sequence shown here is derived from an EMBL/GenBank/DDBJ whole genome shotgun (WGS) entry which is preliminary data.</text>
</comment>
<dbReference type="EMBL" id="CAMXCT020001357">
    <property type="protein sequence ID" value="CAL1142696.1"/>
    <property type="molecule type" value="Genomic_DNA"/>
</dbReference>
<dbReference type="EMBL" id="CAMXCT010001357">
    <property type="protein sequence ID" value="CAI3989321.1"/>
    <property type="molecule type" value="Genomic_DNA"/>
</dbReference>
<protein>
    <submittedName>
        <fullName evidence="1">Uncharacterized protein</fullName>
    </submittedName>
</protein>
<keyword evidence="3" id="KW-1185">Reference proteome</keyword>
<dbReference type="EMBL" id="CAMXCT030001357">
    <property type="protein sequence ID" value="CAL4776633.1"/>
    <property type="molecule type" value="Genomic_DNA"/>
</dbReference>
<dbReference type="AlphaFoldDB" id="A0A9P1CFI6"/>
<proteinExistence type="predicted"/>